<keyword evidence="2" id="KW-0813">Transport</keyword>
<dbReference type="OrthoDB" id="2417308at2759"/>
<name>W9W425_9EURO</name>
<evidence type="ECO:0000313" key="7">
    <source>
        <dbReference type="EMBL" id="EXJ59291.1"/>
    </source>
</evidence>
<feature type="transmembrane region" description="Helical" evidence="6">
    <location>
        <begin position="71"/>
        <end position="93"/>
    </location>
</feature>
<comment type="caution">
    <text evidence="7">The sequence shown here is derived from an EMBL/GenBank/DDBJ whole genome shotgun (WGS) entry which is preliminary data.</text>
</comment>
<gene>
    <name evidence="7" type="ORF">A1O7_06723</name>
</gene>
<dbReference type="VEuPathDB" id="FungiDB:A1O7_06723"/>
<feature type="transmembrane region" description="Helical" evidence="6">
    <location>
        <begin position="475"/>
        <end position="494"/>
    </location>
</feature>
<dbReference type="eggNOG" id="KOG1289">
    <property type="taxonomic scope" value="Eukaryota"/>
</dbReference>
<accession>W9W425</accession>
<proteinExistence type="predicted"/>
<dbReference type="HOGENOM" id="CLU_004495_2_4_1"/>
<dbReference type="FunFam" id="1.20.1740.10:FF:000046">
    <property type="entry name" value="Amino-acid permease, putative"/>
    <property type="match status" value="1"/>
</dbReference>
<protein>
    <recommendedName>
        <fullName evidence="9">Choline transport protein</fullName>
    </recommendedName>
</protein>
<evidence type="ECO:0000256" key="5">
    <source>
        <dbReference type="ARBA" id="ARBA00023136"/>
    </source>
</evidence>
<keyword evidence="4 6" id="KW-1133">Transmembrane helix</keyword>
<dbReference type="GeneID" id="19181299"/>
<dbReference type="PANTHER" id="PTHR45649">
    <property type="entry name" value="AMINO-ACID PERMEASE BAT1"/>
    <property type="match status" value="1"/>
</dbReference>
<feature type="transmembrane region" description="Helical" evidence="6">
    <location>
        <begin position="403"/>
        <end position="426"/>
    </location>
</feature>
<feature type="transmembrane region" description="Helical" evidence="6">
    <location>
        <begin position="438"/>
        <end position="463"/>
    </location>
</feature>
<keyword evidence="3 6" id="KW-0812">Transmembrane</keyword>
<dbReference type="InterPro" id="IPR002293">
    <property type="entry name" value="AA/rel_permease1"/>
</dbReference>
<feature type="transmembrane region" description="Helical" evidence="6">
    <location>
        <begin position="222"/>
        <end position="245"/>
    </location>
</feature>
<dbReference type="PANTHER" id="PTHR45649:SF7">
    <property type="entry name" value="CHOLINE TRANSPORT PROTEIN"/>
    <property type="match status" value="1"/>
</dbReference>
<dbReference type="Pfam" id="PF13520">
    <property type="entry name" value="AA_permease_2"/>
    <property type="match status" value="1"/>
</dbReference>
<dbReference type="EMBL" id="AMGW01000004">
    <property type="protein sequence ID" value="EXJ59291.1"/>
    <property type="molecule type" value="Genomic_DNA"/>
</dbReference>
<comment type="subcellular location">
    <subcellularLocation>
        <location evidence="1">Membrane</location>
        <topology evidence="1">Multi-pass membrane protein</topology>
    </subcellularLocation>
</comment>
<dbReference type="AlphaFoldDB" id="W9W425"/>
<feature type="transmembrane region" description="Helical" evidence="6">
    <location>
        <begin position="40"/>
        <end position="59"/>
    </location>
</feature>
<feature type="transmembrane region" description="Helical" evidence="6">
    <location>
        <begin position="378"/>
        <end position="397"/>
    </location>
</feature>
<keyword evidence="8" id="KW-1185">Reference proteome</keyword>
<feature type="transmembrane region" description="Helical" evidence="6">
    <location>
        <begin position="187"/>
        <end position="210"/>
    </location>
</feature>
<feature type="transmembrane region" description="Helical" evidence="6">
    <location>
        <begin position="270"/>
        <end position="291"/>
    </location>
</feature>
<dbReference type="GO" id="GO:0015101">
    <property type="term" value="F:organic cation transmembrane transporter activity"/>
    <property type="evidence" value="ECO:0007669"/>
    <property type="project" value="UniProtKB-ARBA"/>
</dbReference>
<feature type="transmembrane region" description="Helical" evidence="6">
    <location>
        <begin position="160"/>
        <end position="181"/>
    </location>
</feature>
<evidence type="ECO:0000313" key="8">
    <source>
        <dbReference type="Proteomes" id="UP000019473"/>
    </source>
</evidence>
<evidence type="ECO:0000256" key="6">
    <source>
        <dbReference type="SAM" id="Phobius"/>
    </source>
</evidence>
<dbReference type="PIRSF" id="PIRSF006060">
    <property type="entry name" value="AA_transporter"/>
    <property type="match status" value="1"/>
</dbReference>
<dbReference type="STRING" id="1182544.W9W425"/>
<dbReference type="RefSeq" id="XP_007758914.1">
    <property type="nucleotide sequence ID" value="XM_007760724.1"/>
</dbReference>
<dbReference type="Proteomes" id="UP000019473">
    <property type="component" value="Unassembled WGS sequence"/>
</dbReference>
<keyword evidence="5 6" id="KW-0472">Membrane</keyword>
<feature type="transmembrane region" description="Helical" evidence="6">
    <location>
        <begin position="128"/>
        <end position="153"/>
    </location>
</feature>
<dbReference type="Gene3D" id="1.20.1740.10">
    <property type="entry name" value="Amino acid/polyamine transporter I"/>
    <property type="match status" value="1"/>
</dbReference>
<reference evidence="7 8" key="1">
    <citation type="submission" date="2013-03" db="EMBL/GenBank/DDBJ databases">
        <title>The Genome Sequence of Cladophialophora yegresii CBS 114405.</title>
        <authorList>
            <consortium name="The Broad Institute Genomics Platform"/>
            <person name="Cuomo C."/>
            <person name="de Hoog S."/>
            <person name="Gorbushina A."/>
            <person name="Walker B."/>
            <person name="Young S.K."/>
            <person name="Zeng Q."/>
            <person name="Gargeya S."/>
            <person name="Fitzgerald M."/>
            <person name="Haas B."/>
            <person name="Abouelleil A."/>
            <person name="Allen A.W."/>
            <person name="Alvarado L."/>
            <person name="Arachchi H.M."/>
            <person name="Berlin A.M."/>
            <person name="Chapman S.B."/>
            <person name="Gainer-Dewar J."/>
            <person name="Goldberg J."/>
            <person name="Griggs A."/>
            <person name="Gujja S."/>
            <person name="Hansen M."/>
            <person name="Howarth C."/>
            <person name="Imamovic A."/>
            <person name="Ireland A."/>
            <person name="Larimer J."/>
            <person name="McCowan C."/>
            <person name="Murphy C."/>
            <person name="Pearson M."/>
            <person name="Poon T.W."/>
            <person name="Priest M."/>
            <person name="Roberts A."/>
            <person name="Saif S."/>
            <person name="Shea T."/>
            <person name="Sisk P."/>
            <person name="Sykes S."/>
            <person name="Wortman J."/>
            <person name="Nusbaum C."/>
            <person name="Birren B."/>
        </authorList>
    </citation>
    <scope>NUCLEOTIDE SEQUENCE [LARGE SCALE GENOMIC DNA]</scope>
    <source>
        <strain evidence="7 8">CBS 114405</strain>
    </source>
</reference>
<dbReference type="GO" id="GO:0016020">
    <property type="term" value="C:membrane"/>
    <property type="evidence" value="ECO:0007669"/>
    <property type="project" value="UniProtKB-SubCell"/>
</dbReference>
<organism evidence="7 8">
    <name type="scientific">Cladophialophora yegresii CBS 114405</name>
    <dbReference type="NCBI Taxonomy" id="1182544"/>
    <lineage>
        <taxon>Eukaryota</taxon>
        <taxon>Fungi</taxon>
        <taxon>Dikarya</taxon>
        <taxon>Ascomycota</taxon>
        <taxon>Pezizomycotina</taxon>
        <taxon>Eurotiomycetes</taxon>
        <taxon>Chaetothyriomycetidae</taxon>
        <taxon>Chaetothyriales</taxon>
        <taxon>Herpotrichiellaceae</taxon>
        <taxon>Cladophialophora</taxon>
    </lineage>
</organism>
<evidence type="ECO:0000256" key="1">
    <source>
        <dbReference type="ARBA" id="ARBA00004141"/>
    </source>
</evidence>
<evidence type="ECO:0000256" key="3">
    <source>
        <dbReference type="ARBA" id="ARBA00022692"/>
    </source>
</evidence>
<sequence length="518" mass="56520">MDMQKPKLQSAIEPPPELMMDNDEHRLAEMGYKQEMSRNFSVWSVLGLGFSLTNSWWAVSAAMVTGINSGGPVLFVYGIIGLFIAGMGIAISLSELVSAYPNAAGQHFWVSQLAPERSARFLSYLTGWFVWAGSIFASASVALSVGSACVGCYQLTHPHFVIQAWHVFVAYQLVNLFAFIFNCYGRMLPVVTTVTLYTTLISFVVILITVPAKAPSHTDAKFVFATFINNTGWSSSGIAFIVGLINPNWGFSCLDTVVHIAEEVHRPERLIPIGIIGTVVIGFVTSFTFSISMMYSLNNFDDIVNTSTGVPTLELFFQALQTKAGAIVLEALVIATGIGCQIACHTWQSRLCWSFARDKGIPFHGYLSKVHPTLETPIRAHAVCCAIVALLGCLYLGSYTAIASIISACIVLPYVSYCIPVALLLLKGRDNIRHGPFWLGKLGLVANIVLLCFTTFAIVMYSLPTVMPVEADNMNYVSAVYGIIILIISVDWFVRAQRQFRDGANAIDGLAVVASNKQ</sequence>
<evidence type="ECO:0000256" key="4">
    <source>
        <dbReference type="ARBA" id="ARBA00022989"/>
    </source>
</evidence>
<evidence type="ECO:0000256" key="2">
    <source>
        <dbReference type="ARBA" id="ARBA00022448"/>
    </source>
</evidence>
<evidence type="ECO:0008006" key="9">
    <source>
        <dbReference type="Google" id="ProtNLM"/>
    </source>
</evidence>